<dbReference type="RefSeq" id="WP_087276800.1">
    <property type="nucleotide sequence ID" value="NZ_CP021455.1"/>
</dbReference>
<dbReference type="InterPro" id="IPR007621">
    <property type="entry name" value="TPM_dom"/>
</dbReference>
<keyword evidence="2" id="KW-0472">Membrane</keyword>
<keyword evidence="2" id="KW-1133">Transmembrane helix</keyword>
<evidence type="ECO:0000256" key="1">
    <source>
        <dbReference type="SAM" id="MobiDB-lite"/>
    </source>
</evidence>
<feature type="compositionally biased region" description="Low complexity" evidence="1">
    <location>
        <begin position="276"/>
        <end position="287"/>
    </location>
</feature>
<dbReference type="OrthoDB" id="9810918at2"/>
<sequence length="305" mass="31828">MRSPPCRTRRRQACTWWRGLCGLLLVLWMAAAQAQVQPVPVLTGRVIDQTGSLPPAAVATLDARLRALEAEKGSQVVVLMVASTQPEDIFSYSNRVANAWKIGRQDVGDGLLIVVAKADRRMRIEVSKTLEGAVTDIASGRIVNEIMAPRFRANDYAGGIEGAVDAVSALIRHEPLPLPAPTAPESGQTRLGELLPFVFFAVFMAMQVLRRVTGSAMVAAATGVSTGLLVGWLMQSWLIGIVAGFVAAFMGLFSRVPVATNSGGWHGGGSGGWSSGGSSRSNSSSGGFRSGGGGSFGGGGASGSW</sequence>
<dbReference type="EMBL" id="CP021455">
    <property type="protein sequence ID" value="ARU03697.1"/>
    <property type="molecule type" value="Genomic_DNA"/>
</dbReference>
<dbReference type="KEGG" id="cser:CCO03_02440"/>
<feature type="transmembrane region" description="Helical" evidence="2">
    <location>
        <begin position="216"/>
        <end position="233"/>
    </location>
</feature>
<dbReference type="PANTHER" id="PTHR30373:SF2">
    <property type="entry name" value="UPF0603 PROTEIN YGCG"/>
    <property type="match status" value="1"/>
</dbReference>
<evidence type="ECO:0000313" key="5">
    <source>
        <dbReference type="EMBL" id="ARU03697.1"/>
    </source>
</evidence>
<dbReference type="PANTHER" id="PTHR30373">
    <property type="entry name" value="UPF0603 PROTEIN YGCG"/>
    <property type="match status" value="1"/>
</dbReference>
<proteinExistence type="predicted"/>
<accession>A0A1Y0EJD4</accession>
<evidence type="ECO:0000256" key="3">
    <source>
        <dbReference type="SAM" id="SignalP"/>
    </source>
</evidence>
<dbReference type="Proteomes" id="UP000196138">
    <property type="component" value="Chromosome"/>
</dbReference>
<reference evidence="5 6" key="1">
    <citation type="submission" date="2017-05" db="EMBL/GenBank/DDBJ databases">
        <authorList>
            <person name="Song R."/>
            <person name="Chenine A.L."/>
            <person name="Ruprecht R.M."/>
        </authorList>
    </citation>
    <scope>NUCLEOTIDE SEQUENCE [LARGE SCALE GENOMIC DNA]</scope>
    <source>
        <strain evidence="5 6">DSM 26136</strain>
    </source>
</reference>
<name>A0A1Y0EJD4_9BURK</name>
<dbReference type="Pfam" id="PF04536">
    <property type="entry name" value="TPM_phosphatase"/>
    <property type="match status" value="1"/>
</dbReference>
<feature type="domain" description="TPM" evidence="4">
    <location>
        <begin position="46"/>
        <end position="169"/>
    </location>
</feature>
<feature type="transmembrane region" description="Helical" evidence="2">
    <location>
        <begin position="239"/>
        <end position="258"/>
    </location>
</feature>
<feature type="region of interest" description="Disordered" evidence="1">
    <location>
        <begin position="268"/>
        <end position="305"/>
    </location>
</feature>
<keyword evidence="6" id="KW-1185">Reference proteome</keyword>
<gene>
    <name evidence="5" type="ORF">CCO03_02440</name>
</gene>
<dbReference type="AlphaFoldDB" id="A0A1Y0EJD4"/>
<organism evidence="5 6">
    <name type="scientific">Comamonas serinivorans</name>
    <dbReference type="NCBI Taxonomy" id="1082851"/>
    <lineage>
        <taxon>Bacteria</taxon>
        <taxon>Pseudomonadati</taxon>
        <taxon>Pseudomonadota</taxon>
        <taxon>Betaproteobacteria</taxon>
        <taxon>Burkholderiales</taxon>
        <taxon>Comamonadaceae</taxon>
        <taxon>Comamonas</taxon>
    </lineage>
</organism>
<evidence type="ECO:0000259" key="4">
    <source>
        <dbReference type="Pfam" id="PF04536"/>
    </source>
</evidence>
<keyword evidence="3" id="KW-0732">Signal</keyword>
<evidence type="ECO:0000256" key="2">
    <source>
        <dbReference type="SAM" id="Phobius"/>
    </source>
</evidence>
<feature type="compositionally biased region" description="Gly residues" evidence="1">
    <location>
        <begin position="288"/>
        <end position="305"/>
    </location>
</feature>
<feature type="signal peptide" evidence="3">
    <location>
        <begin position="1"/>
        <end position="34"/>
    </location>
</feature>
<dbReference type="Gene3D" id="3.10.310.50">
    <property type="match status" value="1"/>
</dbReference>
<keyword evidence="2" id="KW-0812">Transmembrane</keyword>
<evidence type="ECO:0000313" key="6">
    <source>
        <dbReference type="Proteomes" id="UP000196138"/>
    </source>
</evidence>
<protein>
    <recommendedName>
        <fullName evidence="4">TPM domain-containing protein</fullName>
    </recommendedName>
</protein>
<feature type="chain" id="PRO_5012394969" description="TPM domain-containing protein" evidence="3">
    <location>
        <begin position="35"/>
        <end position="305"/>
    </location>
</feature>